<feature type="compositionally biased region" description="Basic and acidic residues" evidence="1">
    <location>
        <begin position="384"/>
        <end position="393"/>
    </location>
</feature>
<feature type="region of interest" description="Disordered" evidence="1">
    <location>
        <begin position="1012"/>
        <end position="1041"/>
    </location>
</feature>
<dbReference type="AlphaFoldDB" id="A0A1I7WNC2"/>
<evidence type="ECO:0000313" key="2">
    <source>
        <dbReference type="Proteomes" id="UP000095283"/>
    </source>
</evidence>
<name>A0A1I7WNC2_HETBA</name>
<evidence type="ECO:0000256" key="1">
    <source>
        <dbReference type="SAM" id="MobiDB-lite"/>
    </source>
</evidence>
<accession>A0A1I7WNC2</accession>
<organism evidence="2 3">
    <name type="scientific">Heterorhabditis bacteriophora</name>
    <name type="common">Entomopathogenic nematode worm</name>
    <dbReference type="NCBI Taxonomy" id="37862"/>
    <lineage>
        <taxon>Eukaryota</taxon>
        <taxon>Metazoa</taxon>
        <taxon>Ecdysozoa</taxon>
        <taxon>Nematoda</taxon>
        <taxon>Chromadorea</taxon>
        <taxon>Rhabditida</taxon>
        <taxon>Rhabditina</taxon>
        <taxon>Rhabditomorpha</taxon>
        <taxon>Strongyloidea</taxon>
        <taxon>Heterorhabditidae</taxon>
        <taxon>Heterorhabditis</taxon>
    </lineage>
</organism>
<dbReference type="Proteomes" id="UP000095283">
    <property type="component" value="Unplaced"/>
</dbReference>
<feature type="region of interest" description="Disordered" evidence="1">
    <location>
        <begin position="864"/>
        <end position="895"/>
    </location>
</feature>
<keyword evidence="2" id="KW-1185">Reference proteome</keyword>
<protein>
    <submittedName>
        <fullName evidence="3">Nesprin-1</fullName>
    </submittedName>
</protein>
<sequence>MVVPSSRPVAPEDKPTNTTVKQVTRRRPPLNRSIPPIPESKSNESIMSHVSRASVIEKMEKIPPSDCVVIENRCAVETMDRTRSSGVVIPQSKEPLDDKIEEVSIAEQTSCSNEQQTVSVPESVNNQGSKSSFSPVSKNDIQGNVNGTHQSVSVTLNEDVLVVTKETFEDAKTKPSERSDNITADEKIPNESLVAQVQESLQTKNIYSLPSAMVQPLGQFLKEDSEKIILNKQSATETEELVSLENINMKDQAQLKVTDEIPTEKIEKSLMEHSSKSPERYVVTVKTPENYKKEHTIMVKDIALSELEKEVRKTDIYSAEKKLVFQQPEDKEIKSPERYIMTVKTPKSLRKHHIFMVEETKPSDITEKKVSPSHHKKNPVKQQSKPEELKSPERYVMTVKTPEALRKHHTFLIEEKPKSPDVEYIEDEAITEPIATVGPNVGKQIDTKEKKSDKSETTNTPERYVMTAVTPLAMRKYQTFMVEDRPKETPIPYSISADTVIQSKLVPSGSEANKIFEEEPISSQRFVMTATTPLFMRNHKKFRIEQRDPSPSFKREINRERPKKQKSMDETTPMSPEKYILTTTTPLMMRKYHTFFIEDKKQIDLPPKSNSTTDIESSYTKKVCIDDPLDFTPSQPIKPSEMYVLTATTPLPQRKTRVFVIEEKAEKACHDKKEHELEKITREKKKGSSKSPDRKYLSTIGARKSVLNNNVYIVSEKPMQTLERVYKEKIVPEKMVEYNEENEKVVLETMPVESKGYADVETVQTGRTHTLHLDTVTPLKREASQSDRAELLERKASNLSGEMTSPEEDIPMDTHMTPTEDAHDDVIHTQPIRHIPQMTSPITEESEQTPPNDSILMKMVTSDVSTPPVFHPPSPPKESLKTSSKSTSPFKHAEPKIDQISISAIIPETKAKSRLSFRSKSVDRKEFKKSEKGERERVKKEKRDEKDKLPKSPKIPLTTRSLRSASRMLTPAFFRKGESKIPKCIKLPSTSISMPLSPRSQMDLSFRLRHSAQPKGFSDPITEESDGNGNPTTGSQPSSQVFEKCTVSPLMSRHDHDRGLIDDEILDQPMLVGDTFSHSESIDCLSAVRRMEFEADKATLISIDRSLAEDHDICYGRLPSLRFPQNYQVSSEQSLPHLVASDNNRSITPTSRLFDTKSIIHIESCGW</sequence>
<feature type="region of interest" description="Disordered" evidence="1">
    <location>
        <begin position="793"/>
        <end position="812"/>
    </location>
</feature>
<proteinExistence type="predicted"/>
<feature type="compositionally biased region" description="Basic and acidic residues" evidence="1">
    <location>
        <begin position="546"/>
        <end position="560"/>
    </location>
</feature>
<dbReference type="WBParaSite" id="Hba_06582">
    <property type="protein sequence ID" value="Hba_06582"/>
    <property type="gene ID" value="Hba_06582"/>
</dbReference>
<evidence type="ECO:0000313" key="3">
    <source>
        <dbReference type="WBParaSite" id="Hba_06582"/>
    </source>
</evidence>
<feature type="region of interest" description="Disordered" evidence="1">
    <location>
        <begin position="546"/>
        <end position="573"/>
    </location>
</feature>
<reference evidence="3" key="1">
    <citation type="submission" date="2016-11" db="UniProtKB">
        <authorList>
            <consortium name="WormBaseParasite"/>
        </authorList>
    </citation>
    <scope>IDENTIFICATION</scope>
</reference>
<feature type="compositionally biased region" description="Polar residues" evidence="1">
    <location>
        <begin position="1027"/>
        <end position="1041"/>
    </location>
</feature>
<feature type="region of interest" description="Disordered" evidence="1">
    <location>
        <begin position="108"/>
        <end position="140"/>
    </location>
</feature>
<feature type="compositionally biased region" description="Basic and acidic residues" evidence="1">
    <location>
        <begin position="359"/>
        <end position="370"/>
    </location>
</feature>
<feature type="region of interest" description="Disordered" evidence="1">
    <location>
        <begin position="672"/>
        <end position="695"/>
    </location>
</feature>
<feature type="region of interest" description="Disordered" evidence="1">
    <location>
        <begin position="912"/>
        <end position="956"/>
    </location>
</feature>
<feature type="compositionally biased region" description="Basic and acidic residues" evidence="1">
    <location>
        <begin position="920"/>
        <end position="950"/>
    </location>
</feature>
<feature type="region of interest" description="Disordered" evidence="1">
    <location>
        <begin position="359"/>
        <end position="393"/>
    </location>
</feature>
<feature type="region of interest" description="Disordered" evidence="1">
    <location>
        <begin position="1"/>
        <end position="48"/>
    </location>
</feature>
<feature type="compositionally biased region" description="Basic and acidic residues" evidence="1">
    <location>
        <begin position="672"/>
        <end position="681"/>
    </location>
</feature>